<name>A0AAW9MXZ2_9FIRM</name>
<dbReference type="InterPro" id="IPR036457">
    <property type="entry name" value="PPM-type-like_dom_sf"/>
</dbReference>
<dbReference type="GO" id="GO:0004722">
    <property type="term" value="F:protein serine/threonine phosphatase activity"/>
    <property type="evidence" value="ECO:0007669"/>
    <property type="project" value="InterPro"/>
</dbReference>
<dbReference type="SMART" id="SM00331">
    <property type="entry name" value="PP2C_SIG"/>
    <property type="match status" value="1"/>
</dbReference>
<dbReference type="InterPro" id="IPR001932">
    <property type="entry name" value="PPM-type_phosphatase-like_dom"/>
</dbReference>
<dbReference type="SMART" id="SM00332">
    <property type="entry name" value="PP2Cc"/>
    <property type="match status" value="1"/>
</dbReference>
<reference evidence="2 3" key="1">
    <citation type="submission" date="2024-01" db="EMBL/GenBank/DDBJ databases">
        <title>Complete genome sequence of Citroniella saccharovorans strain M6.X9, isolated from human fecal sample.</title>
        <authorList>
            <person name="Cheng G."/>
            <person name="Westerholm M."/>
            <person name="Schnurer A."/>
        </authorList>
    </citation>
    <scope>NUCLEOTIDE SEQUENCE [LARGE SCALE GENOMIC DNA]</scope>
    <source>
        <strain evidence="2 3">DSM 29873</strain>
    </source>
</reference>
<keyword evidence="3" id="KW-1185">Reference proteome</keyword>
<organism evidence="2 3">
    <name type="scientific">Citroniella saccharovorans</name>
    <dbReference type="NCBI Taxonomy" id="2053367"/>
    <lineage>
        <taxon>Bacteria</taxon>
        <taxon>Bacillati</taxon>
        <taxon>Bacillota</taxon>
        <taxon>Tissierellia</taxon>
        <taxon>Tissierellales</taxon>
        <taxon>Peptoniphilaceae</taxon>
        <taxon>Citroniella</taxon>
    </lineage>
</organism>
<dbReference type="RefSeq" id="WP_324619697.1">
    <property type="nucleotide sequence ID" value="NZ_JAYKOT010000003.1"/>
</dbReference>
<feature type="domain" description="PPM-type phosphatase" evidence="1">
    <location>
        <begin position="2"/>
        <end position="239"/>
    </location>
</feature>
<protein>
    <submittedName>
        <fullName evidence="2">Stp1/IreP family PP2C-type Ser/Thr phosphatase</fullName>
    </submittedName>
</protein>
<evidence type="ECO:0000313" key="2">
    <source>
        <dbReference type="EMBL" id="MEB3429512.1"/>
    </source>
</evidence>
<dbReference type="InterPro" id="IPR015655">
    <property type="entry name" value="PP2C"/>
</dbReference>
<dbReference type="NCBIfam" id="NF033484">
    <property type="entry name" value="Stp1_PP2C_phos"/>
    <property type="match status" value="1"/>
</dbReference>
<dbReference type="Proteomes" id="UP001357733">
    <property type="component" value="Unassembled WGS sequence"/>
</dbReference>
<dbReference type="AlphaFoldDB" id="A0AAW9MXZ2"/>
<proteinExistence type="predicted"/>
<dbReference type="EMBL" id="JAYKOT010000003">
    <property type="protein sequence ID" value="MEB3429512.1"/>
    <property type="molecule type" value="Genomic_DNA"/>
</dbReference>
<dbReference type="SUPFAM" id="SSF81606">
    <property type="entry name" value="PP2C-like"/>
    <property type="match status" value="1"/>
</dbReference>
<dbReference type="Gene3D" id="3.60.40.10">
    <property type="entry name" value="PPM-type phosphatase domain"/>
    <property type="match status" value="1"/>
</dbReference>
<dbReference type="CDD" id="cd00143">
    <property type="entry name" value="PP2Cc"/>
    <property type="match status" value="1"/>
</dbReference>
<evidence type="ECO:0000259" key="1">
    <source>
        <dbReference type="PROSITE" id="PS51746"/>
    </source>
</evidence>
<sequence length="240" mass="27068">MNIFYRSDIGKVRKTNEDSYLIVEKDDYTLLIIADGMGGHKAGEVASKIAVDSIKLYFENKYEDNKDFGVLLTKAIKFANQEINKKSKESEEYFNMGTTVEACVLTTEKLIIGHVGDSRVYYFNNKELKQITKDHSLFNDLIDHGNVSVEEAKEIGHKNIITRALGGEEKVKVDIFTLDTKYMNGILICTDGITSMVSDDDIFEILKSDYKLEEKTNLIVDKANENGGRDNSTIIIVGLR</sequence>
<gene>
    <name evidence="2" type="ORF">VLK81_05720</name>
</gene>
<dbReference type="PANTHER" id="PTHR13832">
    <property type="entry name" value="PROTEIN PHOSPHATASE 2C"/>
    <property type="match status" value="1"/>
</dbReference>
<comment type="caution">
    <text evidence="2">The sequence shown here is derived from an EMBL/GenBank/DDBJ whole genome shotgun (WGS) entry which is preliminary data.</text>
</comment>
<dbReference type="PANTHER" id="PTHR13832:SF860">
    <property type="entry name" value="PROTEIN PHOSPHATASE PHPP"/>
    <property type="match status" value="1"/>
</dbReference>
<accession>A0AAW9MXZ2</accession>
<dbReference type="PROSITE" id="PS51746">
    <property type="entry name" value="PPM_2"/>
    <property type="match status" value="1"/>
</dbReference>
<dbReference type="Pfam" id="PF13672">
    <property type="entry name" value="PP2C_2"/>
    <property type="match status" value="1"/>
</dbReference>
<evidence type="ECO:0000313" key="3">
    <source>
        <dbReference type="Proteomes" id="UP001357733"/>
    </source>
</evidence>